<dbReference type="Pfam" id="PF08534">
    <property type="entry name" value="Redoxin"/>
    <property type="match status" value="1"/>
</dbReference>
<dbReference type="GO" id="GO:0030288">
    <property type="term" value="C:outer membrane-bounded periplasmic space"/>
    <property type="evidence" value="ECO:0007669"/>
    <property type="project" value="InterPro"/>
</dbReference>
<dbReference type="PANTHER" id="PTHR42852">
    <property type="entry name" value="THIOL:DISULFIDE INTERCHANGE PROTEIN DSBE"/>
    <property type="match status" value="1"/>
</dbReference>
<name>A0A1W1D8Z1_9ZZZZ</name>
<dbReference type="InterPro" id="IPR017937">
    <property type="entry name" value="Thioredoxin_CS"/>
</dbReference>
<dbReference type="Gene3D" id="3.40.30.10">
    <property type="entry name" value="Glutaredoxin"/>
    <property type="match status" value="1"/>
</dbReference>
<evidence type="ECO:0000256" key="4">
    <source>
        <dbReference type="ARBA" id="ARBA00023157"/>
    </source>
</evidence>
<dbReference type="PROSITE" id="PS00194">
    <property type="entry name" value="THIOREDOXIN_1"/>
    <property type="match status" value="1"/>
</dbReference>
<comment type="subcellular location">
    <subcellularLocation>
        <location evidence="1">Cell envelope</location>
    </subcellularLocation>
</comment>
<dbReference type="NCBIfam" id="TIGR00385">
    <property type="entry name" value="dsbE"/>
    <property type="match status" value="1"/>
</dbReference>
<sequence length="179" mass="20310">MGKFLPLVIFIALAWFLFDGLGRDTKKLPSPLIGKSFPNIEVEDFSTKEKYTTHSLLKGNITLVNVWASWCVTCRAEHQMLINIGKNDSVQMLGVNYKDTRKEGEFFLNRLGNPYDEIIFDQAGKLGLELGVYATPETFIVDNQGIIQFKRVGQLTLEIWKTQILPLIQQLKISAKTNT</sequence>
<proteinExistence type="inferred from homology"/>
<evidence type="ECO:0000256" key="3">
    <source>
        <dbReference type="ARBA" id="ARBA00022748"/>
    </source>
</evidence>
<dbReference type="GO" id="GO:0017004">
    <property type="term" value="P:cytochrome complex assembly"/>
    <property type="evidence" value="ECO:0007669"/>
    <property type="project" value="UniProtKB-KW"/>
</dbReference>
<evidence type="ECO:0000256" key="2">
    <source>
        <dbReference type="ARBA" id="ARBA00007758"/>
    </source>
</evidence>
<dbReference type="GO" id="GO:0015036">
    <property type="term" value="F:disulfide oxidoreductase activity"/>
    <property type="evidence" value="ECO:0007669"/>
    <property type="project" value="InterPro"/>
</dbReference>
<dbReference type="PANTHER" id="PTHR42852:SF6">
    <property type="entry name" value="THIOL:DISULFIDE INTERCHANGE PROTEIN DSBE"/>
    <property type="match status" value="1"/>
</dbReference>
<dbReference type="InterPro" id="IPR036249">
    <property type="entry name" value="Thioredoxin-like_sf"/>
</dbReference>
<dbReference type="SUPFAM" id="SSF52833">
    <property type="entry name" value="Thioredoxin-like"/>
    <property type="match status" value="1"/>
</dbReference>
<dbReference type="AlphaFoldDB" id="A0A1W1D8Z1"/>
<gene>
    <name evidence="7" type="ORF">MNB_SUP05-4-136</name>
</gene>
<dbReference type="InterPro" id="IPR013740">
    <property type="entry name" value="Redoxin"/>
</dbReference>
<dbReference type="EMBL" id="FPHR01000014">
    <property type="protein sequence ID" value="SFV76980.1"/>
    <property type="molecule type" value="Genomic_DNA"/>
</dbReference>
<reference evidence="7" key="1">
    <citation type="submission" date="2016-10" db="EMBL/GenBank/DDBJ databases">
        <authorList>
            <person name="de Groot N.N."/>
        </authorList>
    </citation>
    <scope>NUCLEOTIDE SEQUENCE</scope>
</reference>
<organism evidence="7">
    <name type="scientific">hydrothermal vent metagenome</name>
    <dbReference type="NCBI Taxonomy" id="652676"/>
    <lineage>
        <taxon>unclassified sequences</taxon>
        <taxon>metagenomes</taxon>
        <taxon>ecological metagenomes</taxon>
    </lineage>
</organism>
<dbReference type="PROSITE" id="PS51352">
    <property type="entry name" value="THIOREDOXIN_2"/>
    <property type="match status" value="1"/>
</dbReference>
<dbReference type="InterPro" id="IPR050553">
    <property type="entry name" value="Thioredoxin_ResA/DsbE_sf"/>
</dbReference>
<keyword evidence="4" id="KW-1015">Disulfide bond</keyword>
<comment type="similarity">
    <text evidence="2">Belongs to the thioredoxin family. DsbE subfamily.</text>
</comment>
<dbReference type="InterPro" id="IPR013766">
    <property type="entry name" value="Thioredoxin_domain"/>
</dbReference>
<evidence type="ECO:0000313" key="7">
    <source>
        <dbReference type="EMBL" id="SFV76980.1"/>
    </source>
</evidence>
<dbReference type="InterPro" id="IPR004799">
    <property type="entry name" value="Periplasmic_diS_OxRdtase_DsbE"/>
</dbReference>
<accession>A0A1W1D8Z1</accession>
<protein>
    <submittedName>
        <fullName evidence="7">Cytochrome c-type biogenesis protein CcmG/DsbE, thiol:disulfide oxidoreductase</fullName>
    </submittedName>
</protein>
<evidence type="ECO:0000259" key="6">
    <source>
        <dbReference type="PROSITE" id="PS51352"/>
    </source>
</evidence>
<keyword evidence="3" id="KW-0201">Cytochrome c-type biogenesis</keyword>
<keyword evidence="5" id="KW-0676">Redox-active center</keyword>
<feature type="domain" description="Thioredoxin" evidence="6">
    <location>
        <begin position="31"/>
        <end position="173"/>
    </location>
</feature>
<evidence type="ECO:0000256" key="1">
    <source>
        <dbReference type="ARBA" id="ARBA00004196"/>
    </source>
</evidence>
<evidence type="ECO:0000256" key="5">
    <source>
        <dbReference type="ARBA" id="ARBA00023284"/>
    </source>
</evidence>